<dbReference type="Proteomes" id="UP001392437">
    <property type="component" value="Unassembled WGS sequence"/>
</dbReference>
<reference evidence="1 2" key="1">
    <citation type="submission" date="2023-01" db="EMBL/GenBank/DDBJ databases">
        <title>Analysis of 21 Apiospora genomes using comparative genomics revels a genus with tremendous synthesis potential of carbohydrate active enzymes and secondary metabolites.</title>
        <authorList>
            <person name="Sorensen T."/>
        </authorList>
    </citation>
    <scope>NUCLEOTIDE SEQUENCE [LARGE SCALE GENOMIC DNA]</scope>
    <source>
        <strain evidence="1 2">CBS 117206</strain>
    </source>
</reference>
<dbReference type="SMART" id="SM00855">
    <property type="entry name" value="PGAM"/>
    <property type="match status" value="1"/>
</dbReference>
<dbReference type="SUPFAM" id="SSF53254">
    <property type="entry name" value="Phosphoglycerate mutase-like"/>
    <property type="match status" value="1"/>
</dbReference>
<comment type="caution">
    <text evidence="1">The sequence shown here is derived from an EMBL/GenBank/DDBJ whole genome shotgun (WGS) entry which is preliminary data.</text>
</comment>
<dbReference type="GO" id="GO:0016791">
    <property type="term" value="F:phosphatase activity"/>
    <property type="evidence" value="ECO:0007669"/>
    <property type="project" value="TreeGrafter"/>
</dbReference>
<dbReference type="InterPro" id="IPR029033">
    <property type="entry name" value="His_PPase_superfam"/>
</dbReference>
<dbReference type="PANTHER" id="PTHR48100">
    <property type="entry name" value="BROAD-SPECIFICITY PHOSPHATASE YOR283W-RELATED"/>
    <property type="match status" value="1"/>
</dbReference>
<evidence type="ECO:0000313" key="2">
    <source>
        <dbReference type="Proteomes" id="UP001392437"/>
    </source>
</evidence>
<dbReference type="CDD" id="cd07067">
    <property type="entry name" value="HP_PGM_like"/>
    <property type="match status" value="1"/>
</dbReference>
<proteinExistence type="predicted"/>
<dbReference type="InterPro" id="IPR013078">
    <property type="entry name" value="His_Pase_superF_clade-1"/>
</dbReference>
<sequence length="411" mass="45940">MPATIWLIRHAEGLHNKLQNSALRDPMLTDEGTRQAEAFWRETGSLYAGNIAAIFASPSIRAIQTAQLGLQGIVQQKGQPGAVQQQGLPIILQPDMMEMLDPGSLASGSPQVTSSIPRENWALNRRFGRTLSFELVPSADVVEWSDRNPNSIYADTPAAYTARAGRARETLRQAAEALPDDQIVVVVAHYESLRWLVGGDNGQARVTWRNCEMRPYRFEADPFSRARRYYLRPATAPNQPAAAELSSLRHVVTGRLSPEEQRRADLGRVFMTWGRSQELAQEFSTEAGRAFDEGATTTTGDTDTDTDAAAMMTMMTPRFRFRRDLIHDPVTRMRARQLRRYVEIYPADHGFPPAVLEQAVVVAPGDAWTIVSPLETLWPDEWHPTNPDMAAQRSGFLLGWSRVFPGNWNLA</sequence>
<dbReference type="InterPro" id="IPR050275">
    <property type="entry name" value="PGM_Phosphatase"/>
</dbReference>
<dbReference type="PANTHER" id="PTHR48100:SF54">
    <property type="entry name" value="PHOSPHATASE SPAC5H10.03-RELATED"/>
    <property type="match status" value="1"/>
</dbReference>
<dbReference type="GO" id="GO:0005737">
    <property type="term" value="C:cytoplasm"/>
    <property type="evidence" value="ECO:0007669"/>
    <property type="project" value="TreeGrafter"/>
</dbReference>
<dbReference type="Pfam" id="PF00300">
    <property type="entry name" value="His_Phos_1"/>
    <property type="match status" value="1"/>
</dbReference>
<dbReference type="AlphaFoldDB" id="A0AAW0R1R1"/>
<accession>A0AAW0R1R1</accession>
<gene>
    <name evidence="1" type="ORF">PG999_005312</name>
</gene>
<dbReference type="Gene3D" id="3.40.50.1240">
    <property type="entry name" value="Phosphoglycerate mutase-like"/>
    <property type="match status" value="1"/>
</dbReference>
<keyword evidence="2" id="KW-1185">Reference proteome</keyword>
<dbReference type="EMBL" id="JAQQWP010000004">
    <property type="protein sequence ID" value="KAK8121192.1"/>
    <property type="molecule type" value="Genomic_DNA"/>
</dbReference>
<evidence type="ECO:0000313" key="1">
    <source>
        <dbReference type="EMBL" id="KAK8121192.1"/>
    </source>
</evidence>
<protein>
    <submittedName>
        <fullName evidence="1">Phosphoglycerate mutase protein</fullName>
    </submittedName>
</protein>
<name>A0AAW0R1R1_9PEZI</name>
<organism evidence="1 2">
    <name type="scientific">Apiospora kogelbergensis</name>
    <dbReference type="NCBI Taxonomy" id="1337665"/>
    <lineage>
        <taxon>Eukaryota</taxon>
        <taxon>Fungi</taxon>
        <taxon>Dikarya</taxon>
        <taxon>Ascomycota</taxon>
        <taxon>Pezizomycotina</taxon>
        <taxon>Sordariomycetes</taxon>
        <taxon>Xylariomycetidae</taxon>
        <taxon>Amphisphaeriales</taxon>
        <taxon>Apiosporaceae</taxon>
        <taxon>Apiospora</taxon>
    </lineage>
</organism>